<feature type="compositionally biased region" description="Low complexity" evidence="1">
    <location>
        <begin position="88"/>
        <end position="101"/>
    </location>
</feature>
<accession>Q1PSA2</accession>
<feature type="compositionally biased region" description="Basic and acidic residues" evidence="1">
    <location>
        <begin position="28"/>
        <end position="45"/>
    </location>
</feature>
<organism evidence="2">
    <name type="scientific">Bos taurus</name>
    <name type="common">Bovine</name>
    <dbReference type="NCBI Taxonomy" id="9913"/>
    <lineage>
        <taxon>Eukaryota</taxon>
        <taxon>Metazoa</taxon>
        <taxon>Chordata</taxon>
        <taxon>Craniata</taxon>
        <taxon>Vertebrata</taxon>
        <taxon>Euteleostomi</taxon>
        <taxon>Mammalia</taxon>
        <taxon>Eutheria</taxon>
        <taxon>Laurasiatheria</taxon>
        <taxon>Artiodactyla</taxon>
        <taxon>Ruminantia</taxon>
        <taxon>Pecora</taxon>
        <taxon>Bovidae</taxon>
        <taxon>Bovinae</taxon>
        <taxon>Bos</taxon>
    </lineage>
</organism>
<evidence type="ECO:0000256" key="1">
    <source>
        <dbReference type="SAM" id="MobiDB-lite"/>
    </source>
</evidence>
<name>Q1PSA2_BOVIN</name>
<gene>
    <name evidence="2" type="primary">ZAR1</name>
</gene>
<dbReference type="AlphaFoldDB" id="Q1PSA2"/>
<dbReference type="EMBL" id="DQ231455">
    <property type="protein sequence ID" value="ABC41755.1"/>
    <property type="molecule type" value="Genomic_DNA"/>
</dbReference>
<protein>
    <submittedName>
        <fullName evidence="2">Zygote arrest 1 truncated variant 6</fullName>
    </submittedName>
</protein>
<dbReference type="OrthoDB" id="9885288at2759"/>
<feature type="region of interest" description="Disordered" evidence="1">
    <location>
        <begin position="28"/>
        <end position="101"/>
    </location>
</feature>
<reference evidence="2" key="1">
    <citation type="journal article" date="2006" name="Reprod. Biol. Endocrinol.">
        <title>Zygote arrest 1 gene in pig, cattle and human: evidence of different transcript variants in male and female germ cells.</title>
        <authorList>
            <person name="Uzbekova S."/>
            <person name="Roy-Sabau M."/>
            <person name="Dalbies-Tran R."/>
            <person name="Perreau C."/>
            <person name="Papillier P."/>
            <person name="Mompart F."/>
            <person name="Thelie A."/>
            <person name="Pennetier S."/>
            <person name="Cognie J."/>
            <person name="Cadoret V."/>
            <person name="Royere D."/>
            <person name="Monget P."/>
            <person name="Mermillod P."/>
        </authorList>
    </citation>
    <scope>NUCLEOTIDE SEQUENCE</scope>
</reference>
<sequence length="101" mass="11214">MAALGDVVLDGYLYPACALYSYRSRRLSEGRHLRGPEAPRRETGRRGRFPCSCSLRRTRPRPQYRQAASSPRPLPGSRTPLARDRRPGAPSRARSACASSS</sequence>
<evidence type="ECO:0000313" key="2">
    <source>
        <dbReference type="EMBL" id="ABC41755.1"/>
    </source>
</evidence>
<dbReference type="EMBL" id="DQ231453">
    <property type="protein sequence ID" value="ABC41748.1"/>
    <property type="molecule type" value="mRNA"/>
</dbReference>
<proteinExistence type="evidence at transcript level"/>